<keyword evidence="2" id="KW-1185">Reference proteome</keyword>
<comment type="caution">
    <text evidence="1">The sequence shown here is derived from an EMBL/GenBank/DDBJ whole genome shotgun (WGS) entry which is preliminary data.</text>
</comment>
<dbReference type="EMBL" id="WNTK01000138">
    <property type="protein sequence ID" value="KAG9471517.1"/>
    <property type="molecule type" value="Genomic_DNA"/>
</dbReference>
<accession>A0A8J6JX13</accession>
<protein>
    <submittedName>
        <fullName evidence="1">Uncharacterized protein</fullName>
    </submittedName>
</protein>
<proteinExistence type="predicted"/>
<reference evidence="1" key="1">
    <citation type="thesis" date="2020" institute="ProQuest LLC" country="789 East Eisenhower Parkway, Ann Arbor, MI, USA">
        <title>Comparative Genomics and Chromosome Evolution.</title>
        <authorList>
            <person name="Mudd A.B."/>
        </authorList>
    </citation>
    <scope>NUCLEOTIDE SEQUENCE</scope>
    <source>
        <strain evidence="1">HN-11 Male</strain>
        <tissue evidence="1">Kidney and liver</tissue>
    </source>
</reference>
<evidence type="ECO:0000313" key="1">
    <source>
        <dbReference type="EMBL" id="KAG9471517.1"/>
    </source>
</evidence>
<dbReference type="Proteomes" id="UP000770717">
    <property type="component" value="Unassembled WGS sequence"/>
</dbReference>
<organism evidence="1 2">
    <name type="scientific">Eleutherodactylus coqui</name>
    <name type="common">Puerto Rican coqui</name>
    <dbReference type="NCBI Taxonomy" id="57060"/>
    <lineage>
        <taxon>Eukaryota</taxon>
        <taxon>Metazoa</taxon>
        <taxon>Chordata</taxon>
        <taxon>Craniata</taxon>
        <taxon>Vertebrata</taxon>
        <taxon>Euteleostomi</taxon>
        <taxon>Amphibia</taxon>
        <taxon>Batrachia</taxon>
        <taxon>Anura</taxon>
        <taxon>Neobatrachia</taxon>
        <taxon>Hyloidea</taxon>
        <taxon>Eleutherodactylidae</taxon>
        <taxon>Eleutherodactylinae</taxon>
        <taxon>Eleutherodactylus</taxon>
        <taxon>Eleutherodactylus</taxon>
    </lineage>
</organism>
<dbReference type="AlphaFoldDB" id="A0A8J6JX13"/>
<sequence length="112" mass="12911">MCLSEYTRSSLLISHLENSISMCFKSQNNLLPHKMFISKVLRSPDIADIDSSALWLFNAFCQENRPPLVWKEIAEMLVHVFHLNLMSRISGVHAHQLLAKPTATTMLYFFFP</sequence>
<evidence type="ECO:0000313" key="2">
    <source>
        <dbReference type="Proteomes" id="UP000770717"/>
    </source>
</evidence>
<gene>
    <name evidence="1" type="ORF">GDO78_014560</name>
</gene>
<name>A0A8J6JX13_ELECQ</name>